<evidence type="ECO:0000256" key="1">
    <source>
        <dbReference type="ARBA" id="ARBA00004162"/>
    </source>
</evidence>
<dbReference type="InterPro" id="IPR055431">
    <property type="entry name" value="RsgI_M"/>
</dbReference>
<keyword evidence="10" id="KW-1185">Reference proteome</keyword>
<evidence type="ECO:0000256" key="5">
    <source>
        <dbReference type="ARBA" id="ARBA00023136"/>
    </source>
</evidence>
<evidence type="ECO:0000256" key="7">
    <source>
        <dbReference type="SAM" id="Phobius"/>
    </source>
</evidence>
<comment type="subcellular location">
    <subcellularLocation>
        <location evidence="1">Cell membrane</location>
        <topology evidence="1">Single-pass membrane protein</topology>
    </subcellularLocation>
</comment>
<evidence type="ECO:0000256" key="2">
    <source>
        <dbReference type="ARBA" id="ARBA00022475"/>
    </source>
</evidence>
<evidence type="ECO:0000313" key="9">
    <source>
        <dbReference type="EMBL" id="MBD8045946.1"/>
    </source>
</evidence>
<name>A0ABR8YNW6_9CLOT</name>
<dbReference type="InterPro" id="IPR024449">
    <property type="entry name" value="Anti-sigma_RsgI_N"/>
</dbReference>
<comment type="caution">
    <text evidence="9">The sequence shown here is derived from an EMBL/GenBank/DDBJ whole genome shotgun (WGS) entry which is preliminary data.</text>
</comment>
<keyword evidence="5 7" id="KW-0472">Membrane</keyword>
<dbReference type="Proteomes" id="UP000627166">
    <property type="component" value="Unassembled WGS sequence"/>
</dbReference>
<dbReference type="RefSeq" id="WP_191738921.1">
    <property type="nucleotide sequence ID" value="NZ_JACSQB010000022.1"/>
</dbReference>
<dbReference type="Pfam" id="PF23750">
    <property type="entry name" value="RsgI_M"/>
    <property type="match status" value="1"/>
</dbReference>
<keyword evidence="3 7" id="KW-0812">Transmembrane</keyword>
<sequence>MVYKGTVMEIYHDSIIVMAEDCTFKTIRKSNGFQEGMEIYFEERDIIKGSSLNIKNISKSIAAVFIFIVTSLYILGFWSENYKSLALLSVDINPSVEMEVNKNYRVIKVLALNEEASKLPLENLKNYSLIDALEEIVEMVESAGYIRKGESNKVLITSVELKNEDKDDKNLDNLIMEGKKKIEEASNEKGQKVEVVTIKSDKETLIKAKEENISVGKMEIYKEAQEDIINDDKKQSEEEFDELKSKKTTDFIKEVEKIKNKKEINKNDKLNKNQYVKENKKKNENKTINKDKKLNKKNKQIKKSNGKNKKKVKNQSNNKYKEKHNNNHNKFKKINCMIEIRSN</sequence>
<feature type="region of interest" description="Disordered" evidence="6">
    <location>
        <begin position="265"/>
        <end position="330"/>
    </location>
</feature>
<proteinExistence type="predicted"/>
<reference evidence="9 10" key="1">
    <citation type="submission" date="2020-08" db="EMBL/GenBank/DDBJ databases">
        <title>A Genomic Blueprint of the Chicken Gut Microbiome.</title>
        <authorList>
            <person name="Gilroy R."/>
            <person name="Ravi A."/>
            <person name="Getino M."/>
            <person name="Pursley I."/>
            <person name="Horton D.L."/>
            <person name="Alikhan N.-F."/>
            <person name="Baker D."/>
            <person name="Gharbi K."/>
            <person name="Hall N."/>
            <person name="Watson M."/>
            <person name="Adriaenssens E.M."/>
            <person name="Foster-Nyarko E."/>
            <person name="Jarju S."/>
            <person name="Secka A."/>
            <person name="Antonio M."/>
            <person name="Oren A."/>
            <person name="Chaudhuri R."/>
            <person name="La Ragione R.M."/>
            <person name="Hildebrand F."/>
            <person name="Pallen M.J."/>
        </authorList>
    </citation>
    <scope>NUCLEOTIDE SEQUENCE [LARGE SCALE GENOMIC DNA]</scope>
    <source>
        <strain evidence="9 10">N37</strain>
    </source>
</reference>
<protein>
    <submittedName>
        <fullName evidence="9">Anti-sigma factor domain-containing protein</fullName>
    </submittedName>
</protein>
<feature type="compositionally biased region" description="Basic residues" evidence="6">
    <location>
        <begin position="293"/>
        <end position="313"/>
    </location>
</feature>
<evidence type="ECO:0000259" key="8">
    <source>
        <dbReference type="PROSITE" id="PS51849"/>
    </source>
</evidence>
<accession>A0ABR8YNW6</accession>
<organism evidence="9 10">
    <name type="scientific">Clostridium faecium</name>
    <dbReference type="NCBI Taxonomy" id="2762223"/>
    <lineage>
        <taxon>Bacteria</taxon>
        <taxon>Bacillati</taxon>
        <taxon>Bacillota</taxon>
        <taxon>Clostridia</taxon>
        <taxon>Eubacteriales</taxon>
        <taxon>Clostridiaceae</taxon>
        <taxon>Clostridium</taxon>
    </lineage>
</organism>
<evidence type="ECO:0000256" key="6">
    <source>
        <dbReference type="SAM" id="MobiDB-lite"/>
    </source>
</evidence>
<evidence type="ECO:0000256" key="4">
    <source>
        <dbReference type="ARBA" id="ARBA00022989"/>
    </source>
</evidence>
<evidence type="ECO:0000313" key="10">
    <source>
        <dbReference type="Proteomes" id="UP000627166"/>
    </source>
</evidence>
<dbReference type="EMBL" id="JACSQB010000022">
    <property type="protein sequence ID" value="MBD8045946.1"/>
    <property type="molecule type" value="Genomic_DNA"/>
</dbReference>
<dbReference type="PROSITE" id="PS51849">
    <property type="entry name" value="RSGI_N"/>
    <property type="match status" value="1"/>
</dbReference>
<feature type="compositionally biased region" description="Basic and acidic residues" evidence="6">
    <location>
        <begin position="265"/>
        <end position="292"/>
    </location>
</feature>
<feature type="domain" description="RsgI N-terminal anti-sigma" evidence="8">
    <location>
        <begin position="3"/>
        <end position="50"/>
    </location>
</feature>
<dbReference type="Pfam" id="PF12791">
    <property type="entry name" value="RsgI_N"/>
    <property type="match status" value="1"/>
</dbReference>
<gene>
    <name evidence="9" type="ORF">H9637_02635</name>
</gene>
<keyword evidence="4 7" id="KW-1133">Transmembrane helix</keyword>
<evidence type="ECO:0000256" key="3">
    <source>
        <dbReference type="ARBA" id="ARBA00022692"/>
    </source>
</evidence>
<feature type="transmembrane region" description="Helical" evidence="7">
    <location>
        <begin position="61"/>
        <end position="79"/>
    </location>
</feature>
<keyword evidence="2" id="KW-1003">Cell membrane</keyword>